<dbReference type="GO" id="GO:0015631">
    <property type="term" value="F:tubulin binding"/>
    <property type="evidence" value="ECO:0007669"/>
    <property type="project" value="TreeGrafter"/>
</dbReference>
<keyword evidence="9" id="KW-1185">Reference proteome</keyword>
<dbReference type="GO" id="GO:0036064">
    <property type="term" value="C:ciliary basal body"/>
    <property type="evidence" value="ECO:0007669"/>
    <property type="project" value="TreeGrafter"/>
</dbReference>
<dbReference type="PANTHER" id="PTHR12241">
    <property type="entry name" value="TUBULIN POLYGLUTAMYLASE"/>
    <property type="match status" value="1"/>
</dbReference>
<evidence type="ECO:0000313" key="8">
    <source>
        <dbReference type="EMBL" id="CAE1310744.1"/>
    </source>
</evidence>
<name>A0A812DXT1_ACAPH</name>
<evidence type="ECO:0000256" key="6">
    <source>
        <dbReference type="SAM" id="MobiDB-lite"/>
    </source>
</evidence>
<keyword evidence="7" id="KW-1133">Transmembrane helix</keyword>
<protein>
    <submittedName>
        <fullName evidence="8">TTLL7</fullName>
        <ecNumber evidence="8">6.-.-.-</ecNumber>
    </submittedName>
</protein>
<dbReference type="FunFam" id="3.30.470.20:FF:000009">
    <property type="entry name" value="tubulin polyglutamylase TTLL5 isoform X1"/>
    <property type="match status" value="1"/>
</dbReference>
<keyword evidence="7" id="KW-0472">Membrane</keyword>
<feature type="transmembrane region" description="Helical" evidence="7">
    <location>
        <begin position="801"/>
        <end position="828"/>
    </location>
</feature>
<keyword evidence="3" id="KW-0493">Microtubule</keyword>
<feature type="transmembrane region" description="Helical" evidence="7">
    <location>
        <begin position="840"/>
        <end position="863"/>
    </location>
</feature>
<dbReference type="PROSITE" id="PS51221">
    <property type="entry name" value="TTL"/>
    <property type="match status" value="1"/>
</dbReference>
<evidence type="ECO:0000256" key="2">
    <source>
        <dbReference type="ARBA" id="ARBA00022598"/>
    </source>
</evidence>
<keyword evidence="2 8" id="KW-0436">Ligase</keyword>
<keyword evidence="5" id="KW-0067">ATP-binding</keyword>
<sequence>MQLPNKIIRVPTFLYVPNLPTYVTTMLENEEQSDSSDSDSIQHSVSETSQKKKKRKKNIITANLSATRYKLVHKVVEDLNFHIINDDTVPSYLIWNDTYVSNEKVAELECYQRINHFPGMAKITRKDCLARNFQKMQKVNSEEFNFHPLTWIMPSDFSAFSNHVKNQKGKKEQHFFIIKPSNGAQGNGIYLCKYLEKSVLGEHSIVQEYIDKPLLIDGFKFDLRLYVLITSCDPLRIFVFKEGLVRLSTEQYFPPNDQNLNNLFMHLTNYSINKRHEYYEKGMTPDSGNKRSIKYLNKYLRSNEYNVSKLWQQIYDLIIKTMILVEPHLLHAYRNCRPGALPGSPSVCFEILGFDVIIDQKLKPWLLEVNRSPSLGTDQKIDLEVKSSLLEDALHLLHIKASDKKKNRAVQKAQSQKRLLRGIQKINKSASKGTDPGKNDSMKRKEELLNLLDKFRRNAAQEAFENENCGQFYRIFPSDDKLRQQKYTTWMTYAFLIFQSDVKISVPKDIDNIYNHTLQEDDILNLLAEYEDDESSDSSSKKRNPTQRLFNPYIQHIFSSHDIEEEEISEEEQKLKATLISKRGFFTGGPMQRNNYRKVGTKNDKLLQRKPTKSITPNPAKPDLLNARSLSESRIMTTSHHIKMSSTSFTEEELTKKALQSLNGFQIKYPDKNDSEVEQLLSKIYENWKLYKSNIASYWLIKLDSVKRKQIIDIVKSNVCILFQKIWKIHNIEQTKLYHLLQKVFNRLLWSHGQGLWNCFFLPGFFPFFFSLDHVFISHFFLFLFFFLFPSPPPPPLTFSSIYSFFLFLFFFFLCLLSLMLFLLFSFFHSFLFHLLSFYYSVPFFFSFTHFFTIYLHFSILFITTFSLFFFSSSYLFIIFFLLSFHLFLLFFPFLLFPLYFLIFHLILFLFFILFFFSSTFFHHLHQFFSFSFSLVSFFFSHHLIAYFFFLPLFLLFFF</sequence>
<evidence type="ECO:0000256" key="5">
    <source>
        <dbReference type="ARBA" id="ARBA00022840"/>
    </source>
</evidence>
<dbReference type="GO" id="GO:0005874">
    <property type="term" value="C:microtubule"/>
    <property type="evidence" value="ECO:0007669"/>
    <property type="project" value="UniProtKB-KW"/>
</dbReference>
<evidence type="ECO:0000256" key="7">
    <source>
        <dbReference type="SAM" id="Phobius"/>
    </source>
</evidence>
<keyword evidence="4" id="KW-0547">Nucleotide-binding</keyword>
<reference evidence="8" key="1">
    <citation type="submission" date="2021-01" db="EMBL/GenBank/DDBJ databases">
        <authorList>
            <person name="Li R."/>
            <person name="Bekaert M."/>
        </authorList>
    </citation>
    <scope>NUCLEOTIDE SEQUENCE</scope>
    <source>
        <strain evidence="8">Farmed</strain>
    </source>
</reference>
<dbReference type="InterPro" id="IPR004344">
    <property type="entry name" value="TTL/TTLL_fam"/>
</dbReference>
<evidence type="ECO:0000256" key="1">
    <source>
        <dbReference type="ARBA" id="ARBA00006820"/>
    </source>
</evidence>
<feature type="transmembrane region" description="Helical" evidence="7">
    <location>
        <begin position="935"/>
        <end position="958"/>
    </location>
</feature>
<evidence type="ECO:0000256" key="4">
    <source>
        <dbReference type="ARBA" id="ARBA00022741"/>
    </source>
</evidence>
<gene>
    <name evidence="8" type="ORF">SPHA_62275</name>
</gene>
<dbReference type="EC" id="6.-.-.-" evidence="8"/>
<proteinExistence type="inferred from homology"/>
<evidence type="ECO:0000313" key="9">
    <source>
        <dbReference type="Proteomes" id="UP000597762"/>
    </source>
</evidence>
<dbReference type="AlphaFoldDB" id="A0A812DXT1"/>
<keyword evidence="7" id="KW-0812">Transmembrane</keyword>
<evidence type="ECO:0000256" key="3">
    <source>
        <dbReference type="ARBA" id="ARBA00022701"/>
    </source>
</evidence>
<dbReference type="OrthoDB" id="202825at2759"/>
<dbReference type="GO" id="GO:0000226">
    <property type="term" value="P:microtubule cytoskeleton organization"/>
    <property type="evidence" value="ECO:0007669"/>
    <property type="project" value="TreeGrafter"/>
</dbReference>
<dbReference type="EMBL" id="CAHIKZ030004438">
    <property type="protein sequence ID" value="CAE1310744.1"/>
    <property type="molecule type" value="Genomic_DNA"/>
</dbReference>
<feature type="transmembrane region" description="Helical" evidence="7">
    <location>
        <begin position="902"/>
        <end position="923"/>
    </location>
</feature>
<organism evidence="8 9">
    <name type="scientific">Acanthosepion pharaonis</name>
    <name type="common">Pharaoh cuttlefish</name>
    <name type="synonym">Sepia pharaonis</name>
    <dbReference type="NCBI Taxonomy" id="158019"/>
    <lineage>
        <taxon>Eukaryota</taxon>
        <taxon>Metazoa</taxon>
        <taxon>Spiralia</taxon>
        <taxon>Lophotrochozoa</taxon>
        <taxon>Mollusca</taxon>
        <taxon>Cephalopoda</taxon>
        <taxon>Coleoidea</taxon>
        <taxon>Decapodiformes</taxon>
        <taxon>Sepiida</taxon>
        <taxon>Sepiina</taxon>
        <taxon>Sepiidae</taxon>
        <taxon>Acanthosepion</taxon>
    </lineage>
</organism>
<accession>A0A812DXT1</accession>
<comment type="similarity">
    <text evidence="1">Belongs to the tubulin--tyrosine ligase family.</text>
</comment>
<dbReference type="GO" id="GO:0005524">
    <property type="term" value="F:ATP binding"/>
    <property type="evidence" value="ECO:0007669"/>
    <property type="project" value="UniProtKB-KW"/>
</dbReference>
<dbReference type="SUPFAM" id="SSF56059">
    <property type="entry name" value="Glutathione synthetase ATP-binding domain-like"/>
    <property type="match status" value="1"/>
</dbReference>
<dbReference type="GO" id="GO:0070740">
    <property type="term" value="F:tubulin-glutamic acid ligase activity"/>
    <property type="evidence" value="ECO:0007669"/>
    <property type="project" value="TreeGrafter"/>
</dbReference>
<dbReference type="PANTHER" id="PTHR12241:SF147">
    <property type="entry name" value="TUBULIN POLYGLUTAMYLASE TTLL7"/>
    <property type="match status" value="1"/>
</dbReference>
<comment type="caution">
    <text evidence="8">The sequence shown here is derived from an EMBL/GenBank/DDBJ whole genome shotgun (WGS) entry which is preliminary data.</text>
</comment>
<dbReference type="Pfam" id="PF03133">
    <property type="entry name" value="TTL"/>
    <property type="match status" value="1"/>
</dbReference>
<dbReference type="Proteomes" id="UP000597762">
    <property type="component" value="Unassembled WGS sequence"/>
</dbReference>
<feature type="transmembrane region" description="Helical" evidence="7">
    <location>
        <begin position="765"/>
        <end position="789"/>
    </location>
</feature>
<dbReference type="Gene3D" id="3.30.470.20">
    <property type="entry name" value="ATP-grasp fold, B domain"/>
    <property type="match status" value="1"/>
</dbReference>
<feature type="transmembrane region" description="Helical" evidence="7">
    <location>
        <begin position="875"/>
        <end position="896"/>
    </location>
</feature>
<feature type="region of interest" description="Disordered" evidence="6">
    <location>
        <begin position="29"/>
        <end position="53"/>
    </location>
</feature>